<evidence type="ECO:0000256" key="3">
    <source>
        <dbReference type="ARBA" id="ARBA00023015"/>
    </source>
</evidence>
<keyword evidence="3" id="KW-0805">Transcription regulation</keyword>
<keyword evidence="5" id="KW-0804">Transcription</keyword>
<evidence type="ECO:0000256" key="4">
    <source>
        <dbReference type="ARBA" id="ARBA00023125"/>
    </source>
</evidence>
<name>A0ABS1CMB0_9GAMM</name>
<dbReference type="InterPro" id="IPR027417">
    <property type="entry name" value="P-loop_NTPase"/>
</dbReference>
<keyword evidence="2" id="KW-0067">ATP-binding</keyword>
<dbReference type="SUPFAM" id="SSF55781">
    <property type="entry name" value="GAF domain-like"/>
    <property type="match status" value="1"/>
</dbReference>
<dbReference type="InterPro" id="IPR003018">
    <property type="entry name" value="GAF"/>
</dbReference>
<dbReference type="PROSITE" id="PS00676">
    <property type="entry name" value="SIGMA54_INTERACT_2"/>
    <property type="match status" value="1"/>
</dbReference>
<dbReference type="EMBL" id="NRRV01000067">
    <property type="protein sequence ID" value="MBK1633082.1"/>
    <property type="molecule type" value="Genomic_DNA"/>
</dbReference>
<dbReference type="InterPro" id="IPR025943">
    <property type="entry name" value="Sigma_54_int_dom_ATP-bd_2"/>
</dbReference>
<protein>
    <submittedName>
        <fullName evidence="7">Sigma-54-dependent Fis family transcriptional regulator</fullName>
    </submittedName>
</protein>
<dbReference type="InterPro" id="IPR029016">
    <property type="entry name" value="GAF-like_dom_sf"/>
</dbReference>
<dbReference type="SMART" id="SM00065">
    <property type="entry name" value="GAF"/>
    <property type="match status" value="1"/>
</dbReference>
<dbReference type="SUPFAM" id="SSF52540">
    <property type="entry name" value="P-loop containing nucleoside triphosphate hydrolases"/>
    <property type="match status" value="1"/>
</dbReference>
<dbReference type="InterPro" id="IPR025662">
    <property type="entry name" value="Sigma_54_int_dom_ATP-bd_1"/>
</dbReference>
<dbReference type="Gene3D" id="3.30.450.40">
    <property type="match status" value="1"/>
</dbReference>
<gene>
    <name evidence="7" type="ORF">CKO31_20465</name>
</gene>
<sequence length="566" mass="61393">MSVSDTAISLESELLVVQQAARIISRSDDPEGAIQGILRLLSQLLGLNRGRVLLVDPRTGALGIRYAYGLTADERARGRYAVGEGITGRVFQTGQVELVQDIDSEPDYLTRAVSRGVLPQEPVAFIALPIQQHEQSIGVLAVHRLRQRERPFQRDVALLQVIATLIAQVLRVNDLVAERTAQLLSENRLLKNRMESRGASYGIIGQSPALHQAINQTLQVAATKTTVLLLGESGTGKERFARMQHVASKRADGPFVSVNCAAIPANLLESELFGHEKGAFTGAQGVKKGRMELADGGTLFLDEIGDLDLELQAKLLRVLEYKVVQRVGGTRDIPVDVRIVAATHQNLQEAVNDGRFRLDLFYRLNVFPIRLPPLRARTGDVPILARHFLHAANQEYGRNQVFGTGALELLERFGWPGNIRQLENLVKRAVLMSTESVIRRELIQEILAEEEGICQPGVAAGTEPGGLPIAAAGGEAAPPAGPSALAPAPAQATAMGLAAAGGVSGNPFDSSEPGLRPYARVRHDERAHIEQALQRHHGNKTRAALSLGLTPRQLRYRIVKLGITTD</sequence>
<dbReference type="InterPro" id="IPR025944">
    <property type="entry name" value="Sigma_54_int_dom_CS"/>
</dbReference>
<dbReference type="Proteomes" id="UP000748752">
    <property type="component" value="Unassembled WGS sequence"/>
</dbReference>
<dbReference type="InterPro" id="IPR009057">
    <property type="entry name" value="Homeodomain-like_sf"/>
</dbReference>
<dbReference type="RefSeq" id="WP_200241053.1">
    <property type="nucleotide sequence ID" value="NZ_NRRV01000067.1"/>
</dbReference>
<dbReference type="Pfam" id="PF02954">
    <property type="entry name" value="HTH_8"/>
    <property type="match status" value="1"/>
</dbReference>
<evidence type="ECO:0000259" key="6">
    <source>
        <dbReference type="PROSITE" id="PS50045"/>
    </source>
</evidence>
<dbReference type="InterPro" id="IPR002197">
    <property type="entry name" value="HTH_Fis"/>
</dbReference>
<keyword evidence="1" id="KW-0547">Nucleotide-binding</keyword>
<evidence type="ECO:0000256" key="2">
    <source>
        <dbReference type="ARBA" id="ARBA00022840"/>
    </source>
</evidence>
<dbReference type="CDD" id="cd00009">
    <property type="entry name" value="AAA"/>
    <property type="match status" value="1"/>
</dbReference>
<evidence type="ECO:0000256" key="1">
    <source>
        <dbReference type="ARBA" id="ARBA00022741"/>
    </source>
</evidence>
<dbReference type="PANTHER" id="PTHR32071">
    <property type="entry name" value="TRANSCRIPTIONAL REGULATORY PROTEIN"/>
    <property type="match status" value="1"/>
</dbReference>
<dbReference type="PRINTS" id="PR01590">
    <property type="entry name" value="HTHFIS"/>
</dbReference>
<feature type="domain" description="Sigma-54 factor interaction" evidence="6">
    <location>
        <begin position="203"/>
        <end position="431"/>
    </location>
</feature>
<dbReference type="SMART" id="SM00382">
    <property type="entry name" value="AAA"/>
    <property type="match status" value="1"/>
</dbReference>
<evidence type="ECO:0000313" key="8">
    <source>
        <dbReference type="Proteomes" id="UP000748752"/>
    </source>
</evidence>
<proteinExistence type="predicted"/>
<dbReference type="Pfam" id="PF00158">
    <property type="entry name" value="Sigma54_activat"/>
    <property type="match status" value="1"/>
</dbReference>
<organism evidence="7 8">
    <name type="scientific">Thiohalocapsa halophila</name>
    <dbReference type="NCBI Taxonomy" id="69359"/>
    <lineage>
        <taxon>Bacteria</taxon>
        <taxon>Pseudomonadati</taxon>
        <taxon>Pseudomonadota</taxon>
        <taxon>Gammaproteobacteria</taxon>
        <taxon>Chromatiales</taxon>
        <taxon>Chromatiaceae</taxon>
        <taxon>Thiohalocapsa</taxon>
    </lineage>
</organism>
<comment type="caution">
    <text evidence="7">The sequence shown here is derived from an EMBL/GenBank/DDBJ whole genome shotgun (WGS) entry which is preliminary data.</text>
</comment>
<dbReference type="SUPFAM" id="SSF46689">
    <property type="entry name" value="Homeodomain-like"/>
    <property type="match status" value="1"/>
</dbReference>
<evidence type="ECO:0000313" key="7">
    <source>
        <dbReference type="EMBL" id="MBK1633082.1"/>
    </source>
</evidence>
<keyword evidence="8" id="KW-1185">Reference proteome</keyword>
<keyword evidence="4" id="KW-0238">DNA-binding</keyword>
<dbReference type="InterPro" id="IPR003593">
    <property type="entry name" value="AAA+_ATPase"/>
</dbReference>
<dbReference type="PROSITE" id="PS50045">
    <property type="entry name" value="SIGMA54_INTERACT_4"/>
    <property type="match status" value="1"/>
</dbReference>
<reference evidence="7 8" key="1">
    <citation type="journal article" date="2020" name="Microorganisms">
        <title>Osmotic Adaptation and Compatible Solute Biosynthesis of Phototrophic Bacteria as Revealed from Genome Analyses.</title>
        <authorList>
            <person name="Imhoff J.F."/>
            <person name="Rahn T."/>
            <person name="Kunzel S."/>
            <person name="Keller A."/>
            <person name="Neulinger S.C."/>
        </authorList>
    </citation>
    <scope>NUCLEOTIDE SEQUENCE [LARGE SCALE GENOMIC DNA]</scope>
    <source>
        <strain evidence="7 8">DSM 6210</strain>
    </source>
</reference>
<dbReference type="Pfam" id="PF01590">
    <property type="entry name" value="GAF"/>
    <property type="match status" value="1"/>
</dbReference>
<dbReference type="Gene3D" id="1.10.10.60">
    <property type="entry name" value="Homeodomain-like"/>
    <property type="match status" value="1"/>
</dbReference>
<dbReference type="Pfam" id="PF25601">
    <property type="entry name" value="AAA_lid_14"/>
    <property type="match status" value="1"/>
</dbReference>
<dbReference type="InterPro" id="IPR058031">
    <property type="entry name" value="AAA_lid_NorR"/>
</dbReference>
<dbReference type="Gene3D" id="1.10.8.60">
    <property type="match status" value="1"/>
</dbReference>
<dbReference type="PROSITE" id="PS00688">
    <property type="entry name" value="SIGMA54_INTERACT_3"/>
    <property type="match status" value="1"/>
</dbReference>
<dbReference type="InterPro" id="IPR002078">
    <property type="entry name" value="Sigma_54_int"/>
</dbReference>
<dbReference type="PROSITE" id="PS00675">
    <property type="entry name" value="SIGMA54_INTERACT_1"/>
    <property type="match status" value="1"/>
</dbReference>
<evidence type="ECO:0000256" key="5">
    <source>
        <dbReference type="ARBA" id="ARBA00023163"/>
    </source>
</evidence>
<dbReference type="Gene3D" id="3.40.50.300">
    <property type="entry name" value="P-loop containing nucleotide triphosphate hydrolases"/>
    <property type="match status" value="1"/>
</dbReference>
<accession>A0ABS1CMB0</accession>